<organism evidence="1 2">
    <name type="scientific">Amphilophus citrinellus</name>
    <name type="common">Midas cichlid</name>
    <name type="synonym">Cichlasoma citrinellum</name>
    <dbReference type="NCBI Taxonomy" id="61819"/>
    <lineage>
        <taxon>Eukaryota</taxon>
        <taxon>Metazoa</taxon>
        <taxon>Chordata</taxon>
        <taxon>Craniata</taxon>
        <taxon>Vertebrata</taxon>
        <taxon>Euteleostomi</taxon>
        <taxon>Actinopterygii</taxon>
        <taxon>Neopterygii</taxon>
        <taxon>Teleostei</taxon>
        <taxon>Neoteleostei</taxon>
        <taxon>Acanthomorphata</taxon>
        <taxon>Ovalentaria</taxon>
        <taxon>Cichlomorphae</taxon>
        <taxon>Cichliformes</taxon>
        <taxon>Cichlidae</taxon>
        <taxon>New World cichlids</taxon>
        <taxon>Cichlasomatinae</taxon>
        <taxon>Heroini</taxon>
        <taxon>Amphilophus</taxon>
    </lineage>
</organism>
<dbReference type="Proteomes" id="UP000261340">
    <property type="component" value="Unplaced"/>
</dbReference>
<dbReference type="Ensembl" id="ENSACIT00000019596.1">
    <property type="protein sequence ID" value="ENSACIP00000019082.1"/>
    <property type="gene ID" value="ENSACIG00000014865.1"/>
</dbReference>
<sequence>HRSCGKKKKKSKLKDNKIHTCHWHIIERSPEKKKKVSVQRKGGASSAHFSNELLNRLCHRPTEANNHLTVTVQG</sequence>
<keyword evidence="2" id="KW-1185">Reference proteome</keyword>
<evidence type="ECO:0000313" key="2">
    <source>
        <dbReference type="Proteomes" id="UP000261340"/>
    </source>
</evidence>
<proteinExistence type="predicted"/>
<dbReference type="AlphaFoldDB" id="A0A3Q0S8E5"/>
<protein>
    <submittedName>
        <fullName evidence="1">Uncharacterized protein</fullName>
    </submittedName>
</protein>
<evidence type="ECO:0000313" key="1">
    <source>
        <dbReference type="Ensembl" id="ENSACIP00000019082.1"/>
    </source>
</evidence>
<reference evidence="1" key="2">
    <citation type="submission" date="2025-09" db="UniProtKB">
        <authorList>
            <consortium name="Ensembl"/>
        </authorList>
    </citation>
    <scope>IDENTIFICATION</scope>
</reference>
<reference evidence="1" key="1">
    <citation type="submission" date="2025-08" db="UniProtKB">
        <authorList>
            <consortium name="Ensembl"/>
        </authorList>
    </citation>
    <scope>IDENTIFICATION</scope>
</reference>
<name>A0A3Q0S8E5_AMPCI</name>
<accession>A0A3Q0S8E5</accession>